<dbReference type="InterPro" id="IPR011010">
    <property type="entry name" value="DNA_brk_join_enz"/>
</dbReference>
<dbReference type="GO" id="GO:0006310">
    <property type="term" value="P:DNA recombination"/>
    <property type="evidence" value="ECO:0007669"/>
    <property type="project" value="UniProtKB-KW"/>
</dbReference>
<organism evidence="2 3">
    <name type="scientific">Actinomadura litoris</name>
    <dbReference type="NCBI Taxonomy" id="2678616"/>
    <lineage>
        <taxon>Bacteria</taxon>
        <taxon>Bacillati</taxon>
        <taxon>Actinomycetota</taxon>
        <taxon>Actinomycetes</taxon>
        <taxon>Streptosporangiales</taxon>
        <taxon>Thermomonosporaceae</taxon>
        <taxon>Actinomadura</taxon>
    </lineage>
</organism>
<evidence type="ECO:0008006" key="4">
    <source>
        <dbReference type="Google" id="ProtNLM"/>
    </source>
</evidence>
<dbReference type="GO" id="GO:0003677">
    <property type="term" value="F:DNA binding"/>
    <property type="evidence" value="ECO:0007669"/>
    <property type="project" value="InterPro"/>
</dbReference>
<name>A0A7K1LB78_9ACTN</name>
<dbReference type="GO" id="GO:0015074">
    <property type="term" value="P:DNA integration"/>
    <property type="evidence" value="ECO:0007669"/>
    <property type="project" value="InterPro"/>
</dbReference>
<comment type="caution">
    <text evidence="2">The sequence shown here is derived from an EMBL/GenBank/DDBJ whole genome shotgun (WGS) entry which is preliminary data.</text>
</comment>
<dbReference type="Proteomes" id="UP000432015">
    <property type="component" value="Unassembled WGS sequence"/>
</dbReference>
<keyword evidence="1" id="KW-0233">DNA recombination</keyword>
<dbReference type="SUPFAM" id="SSF56349">
    <property type="entry name" value="DNA breaking-rejoining enzymes"/>
    <property type="match status" value="1"/>
</dbReference>
<accession>A0A7K1LB78</accession>
<evidence type="ECO:0000313" key="2">
    <source>
        <dbReference type="EMBL" id="MUN41506.1"/>
    </source>
</evidence>
<dbReference type="AlphaFoldDB" id="A0A7K1LB78"/>
<dbReference type="InterPro" id="IPR013762">
    <property type="entry name" value="Integrase-like_cat_sf"/>
</dbReference>
<evidence type="ECO:0000256" key="1">
    <source>
        <dbReference type="ARBA" id="ARBA00023172"/>
    </source>
</evidence>
<sequence length="134" mass="14971">MPSRRRCGVHLTQRGHTPHRPRVAAARAAGHVHELELASWLPIKQGLTPHKLRHSHRVWLDEIGTPAILTHDRLGHSMPGIGGTYAHVSLLMRDQLRTRLQARWEAALDERLAICPTSPVPLLNKLLAGRRATA</sequence>
<proteinExistence type="predicted"/>
<evidence type="ECO:0000313" key="3">
    <source>
        <dbReference type="Proteomes" id="UP000432015"/>
    </source>
</evidence>
<reference evidence="2 3" key="1">
    <citation type="submission" date="2019-11" db="EMBL/GenBank/DDBJ databases">
        <authorList>
            <person name="Cao P."/>
        </authorList>
    </citation>
    <scope>NUCLEOTIDE SEQUENCE [LARGE SCALE GENOMIC DNA]</scope>
    <source>
        <strain evidence="2 3">NEAU-AAG5</strain>
    </source>
</reference>
<dbReference type="RefSeq" id="WP_156220675.1">
    <property type="nucleotide sequence ID" value="NZ_WOFH01000014.1"/>
</dbReference>
<keyword evidence="3" id="KW-1185">Reference proteome</keyword>
<protein>
    <recommendedName>
        <fullName evidence="4">Tyr recombinase domain-containing protein</fullName>
    </recommendedName>
</protein>
<dbReference type="Gene3D" id="1.10.443.10">
    <property type="entry name" value="Intergrase catalytic core"/>
    <property type="match status" value="1"/>
</dbReference>
<gene>
    <name evidence="2" type="ORF">GNZ18_33670</name>
</gene>
<dbReference type="EMBL" id="WOFH01000014">
    <property type="protein sequence ID" value="MUN41506.1"/>
    <property type="molecule type" value="Genomic_DNA"/>
</dbReference>